<dbReference type="SUPFAM" id="SSF50129">
    <property type="entry name" value="GroES-like"/>
    <property type="match status" value="1"/>
</dbReference>
<evidence type="ECO:0000256" key="3">
    <source>
        <dbReference type="ARBA" id="ARBA00022723"/>
    </source>
</evidence>
<evidence type="ECO:0000313" key="10">
    <source>
        <dbReference type="Proteomes" id="UP001170379"/>
    </source>
</evidence>
<dbReference type="Gene3D" id="3.40.50.720">
    <property type="entry name" value="NAD(P)-binding Rossmann-like Domain"/>
    <property type="match status" value="1"/>
</dbReference>
<dbReference type="InterPro" id="IPR011032">
    <property type="entry name" value="GroES-like_sf"/>
</dbReference>
<dbReference type="InterPro" id="IPR013149">
    <property type="entry name" value="ADH-like_C"/>
</dbReference>
<dbReference type="InterPro" id="IPR036291">
    <property type="entry name" value="NAD(P)-bd_dom_sf"/>
</dbReference>
<gene>
    <name evidence="9" type="ORF">C7K25_01125</name>
</gene>
<dbReference type="Pfam" id="PF08240">
    <property type="entry name" value="ADH_N"/>
    <property type="match status" value="1"/>
</dbReference>
<keyword evidence="5" id="KW-0560">Oxidoreductase</keyword>
<evidence type="ECO:0000259" key="7">
    <source>
        <dbReference type="Pfam" id="PF00107"/>
    </source>
</evidence>
<keyword evidence="10" id="KW-1185">Reference proteome</keyword>
<reference evidence="9" key="2">
    <citation type="journal article" date="2022" name="Sci. Rep.">
        <title>In silico prediction of the enzymes involved in the degradation of the herbicide molinate by Gulosibacter molinativorax ON4T.</title>
        <authorList>
            <person name="Lopes A.R."/>
            <person name="Bunin E."/>
            <person name="Viana A.T."/>
            <person name="Froufe H."/>
            <person name="Munoz-Merida A."/>
            <person name="Pinho D."/>
            <person name="Figueiredo J."/>
            <person name="Barroso C."/>
            <person name="Vaz-Moreira I."/>
            <person name="Bellanger X."/>
            <person name="Egas C."/>
            <person name="Nunes O.C."/>
        </authorList>
    </citation>
    <scope>NUCLEOTIDE SEQUENCE</scope>
    <source>
        <strain evidence="9">ON4</strain>
    </source>
</reference>
<evidence type="ECO:0000256" key="6">
    <source>
        <dbReference type="RuleBase" id="RU361277"/>
    </source>
</evidence>
<evidence type="ECO:0000256" key="5">
    <source>
        <dbReference type="ARBA" id="ARBA00023002"/>
    </source>
</evidence>
<evidence type="ECO:0000256" key="1">
    <source>
        <dbReference type="ARBA" id="ARBA00001947"/>
    </source>
</evidence>
<dbReference type="Gene3D" id="3.90.180.10">
    <property type="entry name" value="Medium-chain alcohol dehydrogenases, catalytic domain"/>
    <property type="match status" value="1"/>
</dbReference>
<accession>A0ABT7C431</accession>
<dbReference type="Proteomes" id="UP001170379">
    <property type="component" value="Unassembled WGS sequence"/>
</dbReference>
<keyword evidence="3 6" id="KW-0479">Metal-binding</keyword>
<dbReference type="RefSeq" id="WP_026935866.1">
    <property type="nucleotide sequence ID" value="NZ_CP028426.1"/>
</dbReference>
<sequence>MRAARYYGKEDVRVEEIEEPTVRPGTVKIAPAFNGICGSDLHLYHGGPIPPAPTETEAHPMSGEKLPVVFGHEFSGVVEEIGEGVEGIAVGDHVAVEPLMVDGTCNACKAGKYNLCEKMGFIGISGLGGGLSEHIVVEQRWVHNVGDIPLDQAALIEPLSVSVHAVRHAGIGPDSAGKVAVVGGAGPIGLLTSAVLKAYGLKTIVSEVSEVRRNKALESGVADVVVDPSAEDLAEVVRNETDGAMADVAFDAAGVGVVLDGLFSALGPGARLEVVAIHTKPYVLNVSGSLTMQDRSMGSSIGYADDHPESIRLVQEGLIDLAPFITSKIKVDDIVEQGYQKLLEDRSEVKILVSMN</sequence>
<proteinExistence type="inferred from homology"/>
<dbReference type="PANTHER" id="PTHR43161:SF26">
    <property type="entry name" value="GALACTITOL 1-PHOSPHATE 5-DEHYDROGENASE"/>
    <property type="match status" value="1"/>
</dbReference>
<dbReference type="EMBL" id="PXVD01000002">
    <property type="protein sequence ID" value="MDJ1369983.1"/>
    <property type="molecule type" value="Genomic_DNA"/>
</dbReference>
<dbReference type="InterPro" id="IPR002328">
    <property type="entry name" value="ADH_Zn_CS"/>
</dbReference>
<keyword evidence="4 6" id="KW-0862">Zinc</keyword>
<dbReference type="PANTHER" id="PTHR43161">
    <property type="entry name" value="SORBITOL DEHYDROGENASE"/>
    <property type="match status" value="1"/>
</dbReference>
<comment type="similarity">
    <text evidence="2 6">Belongs to the zinc-containing alcohol dehydrogenase family.</text>
</comment>
<dbReference type="PROSITE" id="PS00059">
    <property type="entry name" value="ADH_ZINC"/>
    <property type="match status" value="1"/>
</dbReference>
<comment type="cofactor">
    <cofactor evidence="1 6">
        <name>Zn(2+)</name>
        <dbReference type="ChEBI" id="CHEBI:29105"/>
    </cofactor>
</comment>
<evidence type="ECO:0000256" key="4">
    <source>
        <dbReference type="ARBA" id="ARBA00022833"/>
    </source>
</evidence>
<organism evidence="9 10">
    <name type="scientific">Gulosibacter molinativorax</name>
    <dbReference type="NCBI Taxonomy" id="256821"/>
    <lineage>
        <taxon>Bacteria</taxon>
        <taxon>Bacillati</taxon>
        <taxon>Actinomycetota</taxon>
        <taxon>Actinomycetes</taxon>
        <taxon>Micrococcales</taxon>
        <taxon>Microbacteriaceae</taxon>
        <taxon>Gulosibacter</taxon>
    </lineage>
</organism>
<dbReference type="Pfam" id="PF00107">
    <property type="entry name" value="ADH_zinc_N"/>
    <property type="match status" value="1"/>
</dbReference>
<dbReference type="InterPro" id="IPR013154">
    <property type="entry name" value="ADH-like_N"/>
</dbReference>
<evidence type="ECO:0000259" key="8">
    <source>
        <dbReference type="Pfam" id="PF08240"/>
    </source>
</evidence>
<protein>
    <submittedName>
        <fullName evidence="9">2,3-butanediol dehydrogenase</fullName>
    </submittedName>
</protein>
<dbReference type="CDD" id="cd08233">
    <property type="entry name" value="butanediol_DH_like"/>
    <property type="match status" value="1"/>
</dbReference>
<dbReference type="SUPFAM" id="SSF51735">
    <property type="entry name" value="NAD(P)-binding Rossmann-fold domains"/>
    <property type="match status" value="1"/>
</dbReference>
<feature type="domain" description="Alcohol dehydrogenase-like C-terminal" evidence="7">
    <location>
        <begin position="187"/>
        <end position="315"/>
    </location>
</feature>
<evidence type="ECO:0000313" key="9">
    <source>
        <dbReference type="EMBL" id="MDJ1369983.1"/>
    </source>
</evidence>
<feature type="domain" description="Alcohol dehydrogenase-like N-terminal" evidence="8">
    <location>
        <begin position="24"/>
        <end position="145"/>
    </location>
</feature>
<reference evidence="9" key="1">
    <citation type="submission" date="2018-03" db="EMBL/GenBank/DDBJ databases">
        <authorList>
            <person name="Nunes O.C."/>
            <person name="Lopes A.R."/>
            <person name="Froufe H."/>
            <person name="Munoz-Merida A."/>
            <person name="Barroso C."/>
            <person name="Egas C."/>
        </authorList>
    </citation>
    <scope>NUCLEOTIDE SEQUENCE</scope>
    <source>
        <strain evidence="9">ON4</strain>
    </source>
</reference>
<comment type="caution">
    <text evidence="9">The sequence shown here is derived from an EMBL/GenBank/DDBJ whole genome shotgun (WGS) entry which is preliminary data.</text>
</comment>
<evidence type="ECO:0000256" key="2">
    <source>
        <dbReference type="ARBA" id="ARBA00008072"/>
    </source>
</evidence>
<name>A0ABT7C431_9MICO</name>